<dbReference type="NCBIfam" id="TIGR00277">
    <property type="entry name" value="HDIG"/>
    <property type="match status" value="1"/>
</dbReference>
<dbReference type="PANTHER" id="PTHR40202:SF1">
    <property type="entry name" value="HD DOMAIN-CONTAINING PROTEIN"/>
    <property type="match status" value="1"/>
</dbReference>
<reference evidence="2 3" key="1">
    <citation type="submission" date="2020-03" db="EMBL/GenBank/DDBJ databases">
        <title>Cyclobacterium plantarum sp. nov., a marine bacterium isolated from a coastal-marine wetland.</title>
        <authorList>
            <person name="Sanchez-Porro C."/>
            <person name="Ventosa A."/>
            <person name="Amoozegar M."/>
        </authorList>
    </citation>
    <scope>NUCLEOTIDE SEQUENCE [LARGE SCALE GENOMIC DNA]</scope>
    <source>
        <strain evidence="2 3">GBPx2</strain>
    </source>
</reference>
<dbReference type="Proteomes" id="UP000649799">
    <property type="component" value="Unassembled WGS sequence"/>
</dbReference>
<gene>
    <name evidence="2" type="ORF">G9Q97_21525</name>
</gene>
<dbReference type="SUPFAM" id="SSF109604">
    <property type="entry name" value="HD-domain/PDEase-like"/>
    <property type="match status" value="1"/>
</dbReference>
<name>A0ABX0HH05_9BACT</name>
<feature type="domain" description="HD" evidence="1">
    <location>
        <begin position="33"/>
        <end position="111"/>
    </location>
</feature>
<dbReference type="Gene3D" id="1.10.3210.10">
    <property type="entry name" value="Hypothetical protein af1432"/>
    <property type="match status" value="1"/>
</dbReference>
<dbReference type="InterPro" id="IPR006675">
    <property type="entry name" value="HDIG_dom"/>
</dbReference>
<dbReference type="InterPro" id="IPR052567">
    <property type="entry name" value="OP_Dioxygenase"/>
</dbReference>
<dbReference type="InterPro" id="IPR003607">
    <property type="entry name" value="HD/PDEase_dom"/>
</dbReference>
<organism evidence="2 3">
    <name type="scientific">Cyclobacterium plantarum</name>
    <dbReference type="NCBI Taxonomy" id="2716263"/>
    <lineage>
        <taxon>Bacteria</taxon>
        <taxon>Pseudomonadati</taxon>
        <taxon>Bacteroidota</taxon>
        <taxon>Cytophagia</taxon>
        <taxon>Cytophagales</taxon>
        <taxon>Cyclobacteriaceae</taxon>
        <taxon>Cyclobacterium</taxon>
    </lineage>
</organism>
<dbReference type="InterPro" id="IPR006674">
    <property type="entry name" value="HD_domain"/>
</dbReference>
<protein>
    <submittedName>
        <fullName evidence="2">HD domain-containing protein</fullName>
    </submittedName>
</protein>
<dbReference type="CDD" id="cd00077">
    <property type="entry name" value="HDc"/>
    <property type="match status" value="1"/>
</dbReference>
<keyword evidence="3" id="KW-1185">Reference proteome</keyword>
<evidence type="ECO:0000259" key="1">
    <source>
        <dbReference type="Pfam" id="PF01966"/>
    </source>
</evidence>
<accession>A0ABX0HH05</accession>
<evidence type="ECO:0000313" key="3">
    <source>
        <dbReference type="Proteomes" id="UP000649799"/>
    </source>
</evidence>
<evidence type="ECO:0000313" key="2">
    <source>
        <dbReference type="EMBL" id="NHE59401.1"/>
    </source>
</evidence>
<dbReference type="EMBL" id="JAANYN010000013">
    <property type="protein sequence ID" value="NHE59401.1"/>
    <property type="molecule type" value="Genomic_DNA"/>
</dbReference>
<sequence>MAKSSSWPKIDAVFSLYESYGHADYIGEPVSQIEHMCQAAQLAEQEGYGAEVILAAFFHDLGHLFAQENELEEMDGFGVMDHEKLGAEYLRELGFPELVALLVESHVAAKRYLTYKNPEYFRKLSDASKETLKFQGGVMTAAEALAFEADKNHQLILKMRDWDEKAKLTGIPLPDLEKYRKMAKDLLDGPTNS</sequence>
<proteinExistence type="predicted"/>
<dbReference type="Pfam" id="PF01966">
    <property type="entry name" value="HD"/>
    <property type="match status" value="1"/>
</dbReference>
<dbReference type="PANTHER" id="PTHR40202">
    <property type="match status" value="1"/>
</dbReference>
<comment type="caution">
    <text evidence="2">The sequence shown here is derived from an EMBL/GenBank/DDBJ whole genome shotgun (WGS) entry which is preliminary data.</text>
</comment>